<sequence length="495" mass="53352">MSMNPMAETPPSEYSCLPRSRGLFYAGDWHEPLSATYRETLNPANGLPVASVAHASADDAEAAIERAHEAWLDWRGTAPAKRQRMLHEAASLLREHAEEFAMIDAINTGNPVAEMVGDAMVAADSLDFFAGLVPMLKGETIPVDGNSLHYSLREPLGVVARIVAYNHPLMFAAGKVAAPLAAGNTVIVKPPEQAPLSCLRLAEVLRDVFPPGVLNILPGGRECGQTLASHPLVKKVTLIGSVNTGRAILRGAADTIKPTLLELGGKNALIAFPDADIKALIHGIARGMNFTWAGQSCGSTSRVFLHDSIHDQVLESVATYVRETYVPGVPTDAATTMGPLISAQRRDEVMDFIASATREGARLVTGGKAPDTPELRGGYYIEPTIFSDVTASMRIAREEIFGPVMSVFRWKDEEELFKVVNGTEFGLTASIWTSALSTAHRAASRVEAGYVWINQTSRHYLGVPFGGVKHSGLGREECLEELLDFTATKSINIQL</sequence>
<dbReference type="PANTHER" id="PTHR11699">
    <property type="entry name" value="ALDEHYDE DEHYDROGENASE-RELATED"/>
    <property type="match status" value="1"/>
</dbReference>
<reference evidence="6 7" key="1">
    <citation type="submission" date="2007-04" db="EMBL/GenBank/DDBJ databases">
        <title>Complete genome sequence of Burkholderia multivorans ATCC 17616.</title>
        <authorList>
            <person name="Ohtsubo Y."/>
            <person name="Yamashita A."/>
            <person name="Kurokawa K."/>
            <person name="Takami H."/>
            <person name="Yuhara S."/>
            <person name="Nishiyama E."/>
            <person name="Endo R."/>
            <person name="Miyazaki R."/>
            <person name="Ono A."/>
            <person name="Yano K."/>
            <person name="Ito M."/>
            <person name="Sota M."/>
            <person name="Yuji N."/>
            <person name="Hattori M."/>
            <person name="Tsuda M."/>
        </authorList>
    </citation>
    <scope>NUCLEOTIDE SEQUENCE [LARGE SCALE GENOMIC DNA]</scope>
    <source>
        <strain evidence="7">ATCC 17616 / 249</strain>
    </source>
</reference>
<organism evidence="6 7">
    <name type="scientific">Burkholderia multivorans (strain ATCC 17616 / 249)</name>
    <dbReference type="NCBI Taxonomy" id="395019"/>
    <lineage>
        <taxon>Bacteria</taxon>
        <taxon>Pseudomonadati</taxon>
        <taxon>Pseudomonadota</taxon>
        <taxon>Betaproteobacteria</taxon>
        <taxon>Burkholderiales</taxon>
        <taxon>Burkholderiaceae</taxon>
        <taxon>Burkholderia</taxon>
        <taxon>Burkholderia cepacia complex</taxon>
    </lineage>
</organism>
<feature type="active site" evidence="3">
    <location>
        <position position="262"/>
    </location>
</feature>
<dbReference type="GO" id="GO:0016620">
    <property type="term" value="F:oxidoreductase activity, acting on the aldehyde or oxo group of donors, NAD or NADP as acceptor"/>
    <property type="evidence" value="ECO:0007669"/>
    <property type="project" value="InterPro"/>
</dbReference>
<dbReference type="Gene3D" id="3.40.309.10">
    <property type="entry name" value="Aldehyde Dehydrogenase, Chain A, domain 2"/>
    <property type="match status" value="1"/>
</dbReference>
<dbReference type="PROSITE" id="PS00687">
    <property type="entry name" value="ALDEHYDE_DEHYDR_GLU"/>
    <property type="match status" value="1"/>
</dbReference>
<evidence type="ECO:0000313" key="6">
    <source>
        <dbReference type="EMBL" id="BAG45605.1"/>
    </source>
</evidence>
<dbReference type="Pfam" id="PF00171">
    <property type="entry name" value="Aldedh"/>
    <property type="match status" value="1"/>
</dbReference>
<dbReference type="eggNOG" id="COG1012">
    <property type="taxonomic scope" value="Bacteria"/>
</dbReference>
<evidence type="ECO:0000256" key="1">
    <source>
        <dbReference type="ARBA" id="ARBA00009986"/>
    </source>
</evidence>
<keyword evidence="7" id="KW-1185">Reference proteome</keyword>
<name>A0A0H3KK37_BURM1</name>
<accession>A0A0H3KK37</accession>
<protein>
    <submittedName>
        <fullName evidence="6">NAD-dependent aldehyde dehydrogenase</fullName>
    </submittedName>
</protein>
<proteinExistence type="inferred from homology"/>
<dbReference type="FunFam" id="3.40.309.10:FF:000012">
    <property type="entry name" value="Betaine aldehyde dehydrogenase"/>
    <property type="match status" value="1"/>
</dbReference>
<dbReference type="InterPro" id="IPR016162">
    <property type="entry name" value="Ald_DH_N"/>
</dbReference>
<dbReference type="KEGG" id="bmu:Bmul_4782"/>
<dbReference type="RefSeq" id="WP_011881627.1">
    <property type="nucleotide sequence ID" value="NC_010086.1"/>
</dbReference>
<dbReference type="CDD" id="cd07107">
    <property type="entry name" value="ALDH_PhdK-like"/>
    <property type="match status" value="1"/>
</dbReference>
<comment type="similarity">
    <text evidence="1 4">Belongs to the aldehyde dehydrogenase family.</text>
</comment>
<dbReference type="Proteomes" id="UP000008815">
    <property type="component" value="Chromosome 2"/>
</dbReference>
<dbReference type="InterPro" id="IPR015590">
    <property type="entry name" value="Aldehyde_DH_dom"/>
</dbReference>
<evidence type="ECO:0000256" key="3">
    <source>
        <dbReference type="PROSITE-ProRule" id="PRU10007"/>
    </source>
</evidence>
<evidence type="ECO:0000259" key="5">
    <source>
        <dbReference type="Pfam" id="PF00171"/>
    </source>
</evidence>
<keyword evidence="2 4" id="KW-0560">Oxidoreductase</keyword>
<dbReference type="InterPro" id="IPR016161">
    <property type="entry name" value="Ald_DH/histidinol_DH"/>
</dbReference>
<dbReference type="STRING" id="395019.BMULJ_03737"/>
<dbReference type="HOGENOM" id="CLU_005391_0_0_4"/>
<feature type="domain" description="Aldehyde dehydrogenase" evidence="5">
    <location>
        <begin position="34"/>
        <end position="491"/>
    </location>
</feature>
<dbReference type="AlphaFoldDB" id="A0A0H3KK37"/>
<dbReference type="InterPro" id="IPR029510">
    <property type="entry name" value="Ald_DH_CS_GLU"/>
</dbReference>
<dbReference type="KEGG" id="bmj:BMULJ_03737"/>
<evidence type="ECO:0000313" key="7">
    <source>
        <dbReference type="Proteomes" id="UP000008815"/>
    </source>
</evidence>
<dbReference type="InterPro" id="IPR016163">
    <property type="entry name" value="Ald_DH_C"/>
</dbReference>
<gene>
    <name evidence="6" type="ordered locus">BMULJ_03737</name>
</gene>
<dbReference type="Gene3D" id="3.40.605.10">
    <property type="entry name" value="Aldehyde Dehydrogenase, Chain A, domain 1"/>
    <property type="match status" value="1"/>
</dbReference>
<dbReference type="FunFam" id="3.40.605.10:FF:000007">
    <property type="entry name" value="NAD/NADP-dependent betaine aldehyde dehydrogenase"/>
    <property type="match status" value="1"/>
</dbReference>
<evidence type="ECO:0000256" key="4">
    <source>
        <dbReference type="RuleBase" id="RU003345"/>
    </source>
</evidence>
<dbReference type="EMBL" id="AP009386">
    <property type="protein sequence ID" value="BAG45605.1"/>
    <property type="molecule type" value="Genomic_DNA"/>
</dbReference>
<evidence type="ECO:0000256" key="2">
    <source>
        <dbReference type="ARBA" id="ARBA00023002"/>
    </source>
</evidence>
<dbReference type="SUPFAM" id="SSF53720">
    <property type="entry name" value="ALDH-like"/>
    <property type="match status" value="1"/>
</dbReference>